<dbReference type="Proteomes" id="UP000002320">
    <property type="component" value="Unassembled WGS sequence"/>
</dbReference>
<name>B0WWN6_CULQU</name>
<dbReference type="HOGENOM" id="CLU_1662527_0_0_1"/>
<proteinExistence type="predicted"/>
<dbReference type="VEuPathDB" id="VectorBase:CPIJ011606"/>
<reference evidence="2" key="2">
    <citation type="submission" date="2021-02" db="UniProtKB">
        <authorList>
            <consortium name="EnsemblMetazoa"/>
        </authorList>
    </citation>
    <scope>IDENTIFICATION</scope>
    <source>
        <strain evidence="2">JHB</strain>
    </source>
</reference>
<organism>
    <name type="scientific">Culex quinquefasciatus</name>
    <name type="common">Southern house mosquito</name>
    <name type="synonym">Culex pungens</name>
    <dbReference type="NCBI Taxonomy" id="7176"/>
    <lineage>
        <taxon>Eukaryota</taxon>
        <taxon>Metazoa</taxon>
        <taxon>Ecdysozoa</taxon>
        <taxon>Arthropoda</taxon>
        <taxon>Hexapoda</taxon>
        <taxon>Insecta</taxon>
        <taxon>Pterygota</taxon>
        <taxon>Neoptera</taxon>
        <taxon>Endopterygota</taxon>
        <taxon>Diptera</taxon>
        <taxon>Nematocera</taxon>
        <taxon>Culicoidea</taxon>
        <taxon>Culicidae</taxon>
        <taxon>Culicinae</taxon>
        <taxon>Culicini</taxon>
        <taxon>Culex</taxon>
        <taxon>Culex</taxon>
    </lineage>
</organism>
<evidence type="ECO:0000313" key="3">
    <source>
        <dbReference type="Proteomes" id="UP000002320"/>
    </source>
</evidence>
<sequence length="159" mass="17519">MTIKSNANVLCSNLATSKRVIGGHLGTFRNLKGTMACDVSKFIKLKTMTITSDTNVLWSNLATPERVIGGHLGTFQNLKGTMACDISKFIKLKTMTITSDTNVLWSNLATPERVIELPGLVEGIIPYVHVLAHRVQSLEFRNRTPVIRHAQQDATELGE</sequence>
<dbReference type="EMBL" id="DS232150">
    <property type="protein sequence ID" value="EDS36128.1"/>
    <property type="molecule type" value="Genomic_DNA"/>
</dbReference>
<evidence type="ECO:0000313" key="1">
    <source>
        <dbReference type="EMBL" id="EDS36128.1"/>
    </source>
</evidence>
<dbReference type="AlphaFoldDB" id="B0WWN6"/>
<dbReference type="EnsemblMetazoa" id="CPIJ011606-RA">
    <property type="protein sequence ID" value="CPIJ011606-PA"/>
    <property type="gene ID" value="CPIJ011606"/>
</dbReference>
<accession>B0WWN6</accession>
<dbReference type="InParanoid" id="B0WWN6"/>
<reference evidence="1" key="1">
    <citation type="submission" date="2007-03" db="EMBL/GenBank/DDBJ databases">
        <title>Annotation of Culex pipiens quinquefasciatus.</title>
        <authorList>
            <consortium name="The Broad Institute Genome Sequencing Platform"/>
            <person name="Atkinson P.W."/>
            <person name="Hemingway J."/>
            <person name="Christensen B.M."/>
            <person name="Higgs S."/>
            <person name="Kodira C."/>
            <person name="Hannick L."/>
            <person name="Megy K."/>
            <person name="O'Leary S."/>
            <person name="Pearson M."/>
            <person name="Haas B.J."/>
            <person name="Mauceli E."/>
            <person name="Wortman J.R."/>
            <person name="Lee N.H."/>
            <person name="Guigo R."/>
            <person name="Stanke M."/>
            <person name="Alvarado L."/>
            <person name="Amedeo P."/>
            <person name="Antoine C.H."/>
            <person name="Arensburger P."/>
            <person name="Bidwell S.L."/>
            <person name="Crawford M."/>
            <person name="Camaro F."/>
            <person name="Devon K."/>
            <person name="Engels R."/>
            <person name="Hammond M."/>
            <person name="Howarth C."/>
            <person name="Koehrsen M."/>
            <person name="Lawson D."/>
            <person name="Montgomery P."/>
            <person name="Nene V."/>
            <person name="Nusbaum C."/>
            <person name="Puiu D."/>
            <person name="Romero-Severson J."/>
            <person name="Severson D.W."/>
            <person name="Shumway M."/>
            <person name="Sisk P."/>
            <person name="Stolte C."/>
            <person name="Zeng Q."/>
            <person name="Eisenstadt E."/>
            <person name="Fraser-Liggett C."/>
            <person name="Strausberg R."/>
            <person name="Galagan J."/>
            <person name="Birren B."/>
            <person name="Collins F.H."/>
        </authorList>
    </citation>
    <scope>NUCLEOTIDE SEQUENCE [LARGE SCALE GENOMIC DNA]</scope>
    <source>
        <strain evidence="1">JHB</strain>
    </source>
</reference>
<protein>
    <submittedName>
        <fullName evidence="1 2">Uncharacterized protein</fullName>
    </submittedName>
</protein>
<evidence type="ECO:0000313" key="2">
    <source>
        <dbReference type="EnsemblMetazoa" id="CPIJ011606-PA"/>
    </source>
</evidence>
<gene>
    <name evidence="2" type="primary">6044271</name>
    <name evidence="1" type="ORF">CpipJ_CPIJ011606</name>
</gene>
<keyword evidence="3" id="KW-1185">Reference proteome</keyword>
<dbReference type="KEGG" id="cqu:CpipJ_CPIJ011606"/>